<dbReference type="AlphaFoldDB" id="A0AA38VGC6"/>
<protein>
    <submittedName>
        <fullName evidence="3">Uncharacterized protein</fullName>
    </submittedName>
</protein>
<sequence>MSGNRVTFRSGDSSPGSGASRSHHGSSRDSGIAQDIDEQRYNVQALQEALAATVNDLDRYKVKARQLDAELITARKELRETEANWRGLFDENEVLKADEKKLRKANREFKDENNNLASELALAHDEIKRLKRELDRAYSPRMYQEQHDAARPEMTPAVPPETSKPHRRNSTRDKSASEKKRLSERFERGSTTEGSESSGSQPKPRKRRDSYVEPWGPGAAGPKVHMPQSPPANRHYEHVATTATRPPVFVNTTDPTFSQVPRTAGLPQIQRPYVETPAPANYYPPSASTSTGASTRYQEPGDYRAYPLPAERPKK</sequence>
<evidence type="ECO:0000256" key="2">
    <source>
        <dbReference type="SAM" id="MobiDB-lite"/>
    </source>
</evidence>
<accession>A0AA38VGC6</accession>
<dbReference type="EMBL" id="JANBVO010000009">
    <property type="protein sequence ID" value="KAJ9149854.1"/>
    <property type="molecule type" value="Genomic_DNA"/>
</dbReference>
<organism evidence="3 4">
    <name type="scientific">Pleurostoma richardsiae</name>
    <dbReference type="NCBI Taxonomy" id="41990"/>
    <lineage>
        <taxon>Eukaryota</taxon>
        <taxon>Fungi</taxon>
        <taxon>Dikarya</taxon>
        <taxon>Ascomycota</taxon>
        <taxon>Pezizomycotina</taxon>
        <taxon>Sordariomycetes</taxon>
        <taxon>Sordariomycetidae</taxon>
        <taxon>Calosphaeriales</taxon>
        <taxon>Pleurostomataceae</taxon>
        <taxon>Pleurostoma</taxon>
    </lineage>
</organism>
<feature type="compositionally biased region" description="Basic and acidic residues" evidence="2">
    <location>
        <begin position="170"/>
        <end position="190"/>
    </location>
</feature>
<feature type="compositionally biased region" description="Low complexity" evidence="2">
    <location>
        <begin position="191"/>
        <end position="200"/>
    </location>
</feature>
<proteinExistence type="predicted"/>
<feature type="compositionally biased region" description="Low complexity" evidence="2">
    <location>
        <begin position="10"/>
        <end position="20"/>
    </location>
</feature>
<name>A0AA38VGC6_9PEZI</name>
<evidence type="ECO:0000256" key="1">
    <source>
        <dbReference type="SAM" id="Coils"/>
    </source>
</evidence>
<comment type="caution">
    <text evidence="3">The sequence shown here is derived from an EMBL/GenBank/DDBJ whole genome shotgun (WGS) entry which is preliminary data.</text>
</comment>
<feature type="compositionally biased region" description="Low complexity" evidence="2">
    <location>
        <begin position="276"/>
        <end position="295"/>
    </location>
</feature>
<evidence type="ECO:0000313" key="4">
    <source>
        <dbReference type="Proteomes" id="UP001174694"/>
    </source>
</evidence>
<keyword evidence="1" id="KW-0175">Coiled coil</keyword>
<dbReference type="Proteomes" id="UP001174694">
    <property type="component" value="Unassembled WGS sequence"/>
</dbReference>
<reference evidence="3" key="1">
    <citation type="submission" date="2022-07" db="EMBL/GenBank/DDBJ databases">
        <title>Fungi with potential for degradation of polypropylene.</title>
        <authorList>
            <person name="Gostincar C."/>
        </authorList>
    </citation>
    <scope>NUCLEOTIDE SEQUENCE</scope>
    <source>
        <strain evidence="3">EXF-13308</strain>
    </source>
</reference>
<feature type="region of interest" description="Disordered" evidence="2">
    <location>
        <begin position="1"/>
        <end position="36"/>
    </location>
</feature>
<evidence type="ECO:0000313" key="3">
    <source>
        <dbReference type="EMBL" id="KAJ9149854.1"/>
    </source>
</evidence>
<feature type="coiled-coil region" evidence="1">
    <location>
        <begin position="43"/>
        <end position="133"/>
    </location>
</feature>
<feature type="compositionally biased region" description="Polar residues" evidence="2">
    <location>
        <begin position="250"/>
        <end position="261"/>
    </location>
</feature>
<keyword evidence="4" id="KW-1185">Reference proteome</keyword>
<gene>
    <name evidence="3" type="ORF">NKR23_g4012</name>
</gene>
<feature type="region of interest" description="Disordered" evidence="2">
    <location>
        <begin position="143"/>
        <end position="315"/>
    </location>
</feature>